<reference evidence="2 3" key="1">
    <citation type="journal article" date="2018" name="Int. J. Syst. Evol. Microbiol.">
        <title>Uliginosibacterium sediminicola sp. nov., isolated from freshwater sediment.</title>
        <authorList>
            <person name="Hwang W.M."/>
            <person name="Kim S.M."/>
            <person name="Kang K."/>
            <person name="Ahn T.Y."/>
        </authorList>
    </citation>
    <scope>NUCLEOTIDE SEQUENCE [LARGE SCALE GENOMIC DNA]</scope>
    <source>
        <strain evidence="2 3">M1-21</strain>
    </source>
</reference>
<evidence type="ECO:0000313" key="3">
    <source>
        <dbReference type="Proteomes" id="UP001410394"/>
    </source>
</evidence>
<keyword evidence="3" id="KW-1185">Reference proteome</keyword>
<feature type="compositionally biased region" description="Low complexity" evidence="1">
    <location>
        <begin position="206"/>
        <end position="222"/>
    </location>
</feature>
<dbReference type="EMBL" id="JBDIVE010000002">
    <property type="protein sequence ID" value="MEN3067850.1"/>
    <property type="molecule type" value="Genomic_DNA"/>
</dbReference>
<dbReference type="RefSeq" id="WP_345918614.1">
    <property type="nucleotide sequence ID" value="NZ_JBDIVE010000002.1"/>
</dbReference>
<accession>A0ABU9YVU8</accession>
<protein>
    <submittedName>
        <fullName evidence="2">Uncharacterized protein</fullName>
    </submittedName>
</protein>
<sequence>MRKLFSVVGILLIAVLAVLYGAGKVAERREEVSAPAPESIAQAVPAPVEKVPASMKEARTAYNSNDGAFLIGSPKTKADGGMYFVYAYLDRPTGELELRGRLDSADTGKPGIEYFSAKIPEQFKAAFANAQVGSIIGIVGRYVANQEYKTVLGQEKLMPVFEAVYFELNPKTPRQEQLEEEAEARERDYQRQIKEKEDAIKAERLSQQSDAAGAAQDAPAAR</sequence>
<evidence type="ECO:0000256" key="1">
    <source>
        <dbReference type="SAM" id="MobiDB-lite"/>
    </source>
</evidence>
<proteinExistence type="predicted"/>
<name>A0ABU9YVU8_9RHOO</name>
<organism evidence="2 3">
    <name type="scientific">Uliginosibacterium sediminicola</name>
    <dbReference type="NCBI Taxonomy" id="2024550"/>
    <lineage>
        <taxon>Bacteria</taxon>
        <taxon>Pseudomonadati</taxon>
        <taxon>Pseudomonadota</taxon>
        <taxon>Betaproteobacteria</taxon>
        <taxon>Rhodocyclales</taxon>
        <taxon>Zoogloeaceae</taxon>
        <taxon>Uliginosibacterium</taxon>
    </lineage>
</organism>
<dbReference type="Proteomes" id="UP001410394">
    <property type="component" value="Unassembled WGS sequence"/>
</dbReference>
<gene>
    <name evidence="2" type="ORF">ABDB84_05110</name>
</gene>
<feature type="region of interest" description="Disordered" evidence="1">
    <location>
        <begin position="173"/>
        <end position="222"/>
    </location>
</feature>
<feature type="compositionally biased region" description="Basic and acidic residues" evidence="1">
    <location>
        <begin position="184"/>
        <end position="204"/>
    </location>
</feature>
<comment type="caution">
    <text evidence="2">The sequence shown here is derived from an EMBL/GenBank/DDBJ whole genome shotgun (WGS) entry which is preliminary data.</text>
</comment>
<evidence type="ECO:0000313" key="2">
    <source>
        <dbReference type="EMBL" id="MEN3067850.1"/>
    </source>
</evidence>